<evidence type="ECO:0000313" key="1">
    <source>
        <dbReference type="EMBL" id="KAH0897206.1"/>
    </source>
</evidence>
<reference evidence="1 2" key="1">
    <citation type="submission" date="2021-05" db="EMBL/GenBank/DDBJ databases">
        <title>Genome Assembly of Synthetic Allotetraploid Brassica napus Reveals Homoeologous Exchanges between Subgenomes.</title>
        <authorList>
            <person name="Davis J.T."/>
        </authorList>
    </citation>
    <scope>NUCLEOTIDE SEQUENCE [LARGE SCALE GENOMIC DNA]</scope>
    <source>
        <strain evidence="2">cv. Da-Ae</strain>
        <tissue evidence="1">Seedling</tissue>
    </source>
</reference>
<evidence type="ECO:0000313" key="2">
    <source>
        <dbReference type="Proteomes" id="UP000824890"/>
    </source>
</evidence>
<dbReference type="EMBL" id="JAGKQM010000012">
    <property type="protein sequence ID" value="KAH0897206.1"/>
    <property type="molecule type" value="Genomic_DNA"/>
</dbReference>
<sequence length="67" mass="7341">MGRLRLMPRMLTLSAAQRQAAASSEQHGFTGGYPNTMSTTLRTLAQRPICRVSLGQVPLAEAKVKKR</sequence>
<keyword evidence="2" id="KW-1185">Reference proteome</keyword>
<name>A0ABQ8AXE7_BRANA</name>
<proteinExistence type="predicted"/>
<dbReference type="Proteomes" id="UP000824890">
    <property type="component" value="Unassembled WGS sequence"/>
</dbReference>
<gene>
    <name evidence="1" type="ORF">HID58_046774</name>
</gene>
<organism evidence="1 2">
    <name type="scientific">Brassica napus</name>
    <name type="common">Rape</name>
    <dbReference type="NCBI Taxonomy" id="3708"/>
    <lineage>
        <taxon>Eukaryota</taxon>
        <taxon>Viridiplantae</taxon>
        <taxon>Streptophyta</taxon>
        <taxon>Embryophyta</taxon>
        <taxon>Tracheophyta</taxon>
        <taxon>Spermatophyta</taxon>
        <taxon>Magnoliopsida</taxon>
        <taxon>eudicotyledons</taxon>
        <taxon>Gunneridae</taxon>
        <taxon>Pentapetalae</taxon>
        <taxon>rosids</taxon>
        <taxon>malvids</taxon>
        <taxon>Brassicales</taxon>
        <taxon>Brassicaceae</taxon>
        <taxon>Brassiceae</taxon>
        <taxon>Brassica</taxon>
    </lineage>
</organism>
<comment type="caution">
    <text evidence="1">The sequence shown here is derived from an EMBL/GenBank/DDBJ whole genome shotgun (WGS) entry which is preliminary data.</text>
</comment>
<protein>
    <submittedName>
        <fullName evidence="1">Uncharacterized protein</fullName>
    </submittedName>
</protein>
<accession>A0ABQ8AXE7</accession>